<proteinExistence type="predicted"/>
<dbReference type="Gene3D" id="3.20.10.10">
    <property type="entry name" value="D-amino Acid Aminotransferase, subunit A, domain 2"/>
    <property type="match status" value="1"/>
</dbReference>
<dbReference type="Gene3D" id="3.30.470.10">
    <property type="match status" value="1"/>
</dbReference>
<dbReference type="InterPro" id="IPR043132">
    <property type="entry name" value="BCAT-like_C"/>
</dbReference>
<keyword evidence="1" id="KW-0032">Aminotransferase</keyword>
<keyword evidence="2" id="KW-1185">Reference proteome</keyword>
<dbReference type="EMBL" id="JBHSBL010000028">
    <property type="protein sequence ID" value="MFC4071736.1"/>
    <property type="molecule type" value="Genomic_DNA"/>
</dbReference>
<dbReference type="InterPro" id="IPR036038">
    <property type="entry name" value="Aminotransferase-like"/>
</dbReference>
<dbReference type="GO" id="GO:0008483">
    <property type="term" value="F:transaminase activity"/>
    <property type="evidence" value="ECO:0007669"/>
    <property type="project" value="UniProtKB-KW"/>
</dbReference>
<evidence type="ECO:0000313" key="2">
    <source>
        <dbReference type="Proteomes" id="UP001595867"/>
    </source>
</evidence>
<dbReference type="InterPro" id="IPR043131">
    <property type="entry name" value="BCAT-like_N"/>
</dbReference>
<comment type="caution">
    <text evidence="1">The sequence shown here is derived from an EMBL/GenBank/DDBJ whole genome shotgun (WGS) entry which is preliminary data.</text>
</comment>
<accession>A0ABV8J6H3</accession>
<sequence length="255" mass="28024">MTHIEINGAAPAIEALYQAAVQGFGHYTSMQVRGRAVAGLDLHLKRLREASAELFPDDLAPADDTITDLIGHALRDERDASVRVTILPGMDVMVSVSAPIPDTPRPPLRVRTVRFERDLPHLKHRGTLAQTHHALGARRAGFDDVLFLSPDGLVLEGSVWNAAFWDGDRIIWPQAPMLAGITMQVLHRAFAGMDVPQTTMPISLSEKSGLKAAAATNSHFPDQAILQIDEINFPMYGHLTALLRRGWNEVPWQAI</sequence>
<dbReference type="RefSeq" id="WP_378072606.1">
    <property type="nucleotide sequence ID" value="NZ_JBHSBL010000028.1"/>
</dbReference>
<reference evidence="2" key="1">
    <citation type="journal article" date="2019" name="Int. J. Syst. Evol. Microbiol.">
        <title>The Global Catalogue of Microorganisms (GCM) 10K type strain sequencing project: providing services to taxonomists for standard genome sequencing and annotation.</title>
        <authorList>
            <consortium name="The Broad Institute Genomics Platform"/>
            <consortium name="The Broad Institute Genome Sequencing Center for Infectious Disease"/>
            <person name="Wu L."/>
            <person name="Ma J."/>
        </authorList>
    </citation>
    <scope>NUCLEOTIDE SEQUENCE [LARGE SCALE GENOMIC DNA]</scope>
    <source>
        <strain evidence="2">TBRC 5832</strain>
    </source>
</reference>
<keyword evidence="1" id="KW-0808">Transferase</keyword>
<protein>
    <submittedName>
        <fullName evidence="1">Aminotransferase class IV</fullName>
    </submittedName>
</protein>
<dbReference type="Proteomes" id="UP001595867">
    <property type="component" value="Unassembled WGS sequence"/>
</dbReference>
<dbReference type="NCBIfam" id="NF006734">
    <property type="entry name" value="PRK09266.1"/>
    <property type="match status" value="1"/>
</dbReference>
<dbReference type="InterPro" id="IPR001544">
    <property type="entry name" value="Aminotrans_IV"/>
</dbReference>
<name>A0ABV8J6H3_9ACTN</name>
<organism evidence="1 2">
    <name type="scientific">Actinoplanes subglobosus</name>
    <dbReference type="NCBI Taxonomy" id="1547892"/>
    <lineage>
        <taxon>Bacteria</taxon>
        <taxon>Bacillati</taxon>
        <taxon>Actinomycetota</taxon>
        <taxon>Actinomycetes</taxon>
        <taxon>Micromonosporales</taxon>
        <taxon>Micromonosporaceae</taxon>
        <taxon>Actinoplanes</taxon>
    </lineage>
</organism>
<gene>
    <name evidence="1" type="ORF">ACFO0C_42945</name>
</gene>
<dbReference type="SUPFAM" id="SSF56752">
    <property type="entry name" value="D-aminoacid aminotransferase-like PLP-dependent enzymes"/>
    <property type="match status" value="1"/>
</dbReference>
<evidence type="ECO:0000313" key="1">
    <source>
        <dbReference type="EMBL" id="MFC4071736.1"/>
    </source>
</evidence>
<dbReference type="Pfam" id="PF01063">
    <property type="entry name" value="Aminotran_4"/>
    <property type="match status" value="1"/>
</dbReference>